<evidence type="ECO:0000313" key="2">
    <source>
        <dbReference type="Proteomes" id="UP001523528"/>
    </source>
</evidence>
<dbReference type="EMBL" id="JAMYZZ010000004">
    <property type="protein sequence ID" value="MCP1257772.1"/>
    <property type="molecule type" value="Genomic_DNA"/>
</dbReference>
<dbReference type="RefSeq" id="WP_165991333.1">
    <property type="nucleotide sequence ID" value="NZ_JAMYZZ010000004.1"/>
</dbReference>
<dbReference type="Proteomes" id="UP001523528">
    <property type="component" value="Unassembled WGS sequence"/>
</dbReference>
<gene>
    <name evidence="1" type="ORF">NKW50_04110</name>
</gene>
<accession>A0ABT1EXT1</accession>
<evidence type="ECO:0000313" key="1">
    <source>
        <dbReference type="EMBL" id="MCP1257772.1"/>
    </source>
</evidence>
<proteinExistence type="predicted"/>
<comment type="caution">
    <text evidence="1">The sequence shown here is derived from an EMBL/GenBank/DDBJ whole genome shotgun (WGS) entry which is preliminary data.</text>
</comment>
<reference evidence="1 2" key="1">
    <citation type="submission" date="2022-06" db="EMBL/GenBank/DDBJ databases">
        <title>Acetobacer genomes from food samples.</title>
        <authorList>
            <person name="Sombolestani A."/>
        </authorList>
    </citation>
    <scope>NUCLEOTIDE SEQUENCE [LARGE SCALE GENOMIC DNA]</scope>
    <source>
        <strain evidence="1 2">R-83285</strain>
    </source>
</reference>
<sequence>MHHENRPAGSRAGFIFCTLAHQNSNTEEKPKAQTQYLQQSTEQPRLYRAVFFALLSGFDTIAAFCNPLLT</sequence>
<protein>
    <submittedName>
        <fullName evidence="1">Uncharacterized protein</fullName>
    </submittedName>
</protein>
<organism evidence="1 2">
    <name type="scientific">Acetobacter lambici</name>
    <dbReference type="NCBI Taxonomy" id="1332824"/>
    <lineage>
        <taxon>Bacteria</taxon>
        <taxon>Pseudomonadati</taxon>
        <taxon>Pseudomonadota</taxon>
        <taxon>Alphaproteobacteria</taxon>
        <taxon>Acetobacterales</taxon>
        <taxon>Acetobacteraceae</taxon>
        <taxon>Acetobacter</taxon>
    </lineage>
</organism>
<keyword evidence="2" id="KW-1185">Reference proteome</keyword>
<name>A0ABT1EXT1_9PROT</name>